<gene>
    <name evidence="3" type="ORF">EX242_02760</name>
</gene>
<feature type="compositionally biased region" description="Basic and acidic residues" evidence="1">
    <location>
        <begin position="97"/>
        <end position="108"/>
    </location>
</feature>
<accession>A0A1J0E4T0</accession>
<dbReference type="OrthoDB" id="6456711at2"/>
<dbReference type="InterPro" id="IPR010815">
    <property type="entry name" value="DUF1418"/>
</dbReference>
<evidence type="ECO:0000313" key="3">
    <source>
        <dbReference type="EMBL" id="MBX6979185.1"/>
    </source>
</evidence>
<dbReference type="Pfam" id="PF07214">
    <property type="entry name" value="DUF1418"/>
    <property type="match status" value="1"/>
</dbReference>
<dbReference type="EMBL" id="SHDO01000003">
    <property type="protein sequence ID" value="MBX6979185.1"/>
    <property type="molecule type" value="Genomic_DNA"/>
</dbReference>
<evidence type="ECO:0000256" key="2">
    <source>
        <dbReference type="SAM" id="Phobius"/>
    </source>
</evidence>
<dbReference type="KEGG" id="prg:RB151_012580"/>
<evidence type="ECO:0000313" key="4">
    <source>
        <dbReference type="Proteomes" id="UP000824410"/>
    </source>
</evidence>
<feature type="region of interest" description="Disordered" evidence="1">
    <location>
        <begin position="89"/>
        <end position="108"/>
    </location>
</feature>
<dbReference type="AlphaFoldDB" id="A0A1J0E4T0"/>
<feature type="transmembrane region" description="Helical" evidence="2">
    <location>
        <begin position="54"/>
        <end position="75"/>
    </location>
</feature>
<organism evidence="3 4">
    <name type="scientific">Providencia rettgeri</name>
    <dbReference type="NCBI Taxonomy" id="587"/>
    <lineage>
        <taxon>Bacteria</taxon>
        <taxon>Pseudomonadati</taxon>
        <taxon>Pseudomonadota</taxon>
        <taxon>Gammaproteobacteria</taxon>
        <taxon>Enterobacterales</taxon>
        <taxon>Morganellaceae</taxon>
        <taxon>Providencia</taxon>
    </lineage>
</organism>
<comment type="caution">
    <text evidence="3">The sequence shown here is derived from an EMBL/GenBank/DDBJ whole genome shotgun (WGS) entry which is preliminary data.</text>
</comment>
<keyword evidence="2" id="KW-1133">Transmembrane helix</keyword>
<keyword evidence="2" id="KW-0472">Membrane</keyword>
<proteinExistence type="predicted"/>
<feature type="transmembrane region" description="Helical" evidence="2">
    <location>
        <begin position="21"/>
        <end position="39"/>
    </location>
</feature>
<keyword evidence="2" id="KW-0812">Transmembrane</keyword>
<protein>
    <submittedName>
        <fullName evidence="3">DUF1418 family protein</fullName>
    </submittedName>
</protein>
<reference evidence="3" key="1">
    <citation type="submission" date="2019-02" db="EMBL/GenBank/DDBJ databases">
        <title>Genomic characterization of isolates from hospital effluents in KZN, South Africa.</title>
        <authorList>
            <person name="Ntshobeni N."/>
            <person name="Allam M."/>
            <person name="Ismail A."/>
            <person name="Amoako D."/>
            <person name="Essack S."/>
            <person name="Chenia H."/>
        </authorList>
    </citation>
    <scope>NUCLEOTIDE SEQUENCE</scope>
    <source>
        <strain evidence="3">AFE97_S1</strain>
    </source>
</reference>
<dbReference type="RefSeq" id="WP_042846531.1">
    <property type="nucleotide sequence ID" value="NZ_ABEXNG020000159.1"/>
</dbReference>
<dbReference type="Proteomes" id="UP000824410">
    <property type="component" value="Unassembled WGS sequence"/>
</dbReference>
<name>A0A1J0E4T0_PRORE</name>
<evidence type="ECO:0000256" key="1">
    <source>
        <dbReference type="SAM" id="MobiDB-lite"/>
    </source>
</evidence>
<sequence length="108" mass="11956">MSNKPESKGTMRSLADMPKPILVLEGVGIILLIIVLLTLNDYMTLPEPLMQQGVIIAIIMVGIGCLVPAVIHIIWRAIHSLSFLGIDNKQSTKKHSQKPESFDDKHDE</sequence>